<keyword evidence="3" id="KW-1185">Reference proteome</keyword>
<gene>
    <name evidence="2" type="ORF">FHS26_003216</name>
</gene>
<dbReference type="GO" id="GO:0018576">
    <property type="term" value="F:catechol 1,2-dioxygenase activity"/>
    <property type="evidence" value="ECO:0007669"/>
    <property type="project" value="InterPro"/>
</dbReference>
<accession>A0A7W5G0Q7</accession>
<evidence type="ECO:0000313" key="2">
    <source>
        <dbReference type="EMBL" id="MBB3135471.1"/>
    </source>
</evidence>
<feature type="domain" description="Catechol dioxygenase N-terminal" evidence="1">
    <location>
        <begin position="1"/>
        <end position="66"/>
    </location>
</feature>
<name>A0A7W5G0Q7_9HYPH</name>
<evidence type="ECO:0000259" key="1">
    <source>
        <dbReference type="Pfam" id="PF04444"/>
    </source>
</evidence>
<reference evidence="2 3" key="1">
    <citation type="submission" date="2020-08" db="EMBL/GenBank/DDBJ databases">
        <title>Genomic Encyclopedia of Type Strains, Phase III (KMG-III): the genomes of soil and plant-associated and newly described type strains.</title>
        <authorList>
            <person name="Whitman W."/>
        </authorList>
    </citation>
    <scope>NUCLEOTIDE SEQUENCE [LARGE SCALE GENOMIC DNA]</scope>
    <source>
        <strain evidence="2 3">CECT 4113</strain>
    </source>
</reference>
<organism evidence="2 3">
    <name type="scientific">Rhizobium pisi</name>
    <dbReference type="NCBI Taxonomy" id="574561"/>
    <lineage>
        <taxon>Bacteria</taxon>
        <taxon>Pseudomonadati</taxon>
        <taxon>Pseudomonadota</taxon>
        <taxon>Alphaproteobacteria</taxon>
        <taxon>Hyphomicrobiales</taxon>
        <taxon>Rhizobiaceae</taxon>
        <taxon>Rhizobium/Agrobacterium group</taxon>
        <taxon>Rhizobium</taxon>
    </lineage>
</organism>
<dbReference type="Gene3D" id="2.60.130.10">
    <property type="entry name" value="Aromatic compound dioxygenase"/>
    <property type="match status" value="1"/>
</dbReference>
<dbReference type="GO" id="GO:0005506">
    <property type="term" value="F:iron ion binding"/>
    <property type="evidence" value="ECO:0007669"/>
    <property type="project" value="InterPro"/>
</dbReference>
<dbReference type="GO" id="GO:0009712">
    <property type="term" value="P:catechol-containing compound metabolic process"/>
    <property type="evidence" value="ECO:0007669"/>
    <property type="project" value="InterPro"/>
</dbReference>
<dbReference type="SUPFAM" id="SSF49482">
    <property type="entry name" value="Aromatic compound dioxygenase"/>
    <property type="match status" value="1"/>
</dbReference>
<dbReference type="AlphaFoldDB" id="A0A7W5G0Q7"/>
<comment type="caution">
    <text evidence="2">The sequence shown here is derived from an EMBL/GenBank/DDBJ whole genome shotgun (WGS) entry which is preliminary data.</text>
</comment>
<dbReference type="Proteomes" id="UP000518315">
    <property type="component" value="Unassembled WGS sequence"/>
</dbReference>
<dbReference type="InterPro" id="IPR007535">
    <property type="entry name" value="Catechol_dOase_N"/>
</dbReference>
<proteinExistence type="predicted"/>
<dbReference type="EMBL" id="JACHXH010000010">
    <property type="protein sequence ID" value="MBB3135471.1"/>
    <property type="molecule type" value="Genomic_DNA"/>
</dbReference>
<sequence>MASLVKHQYAFAKDVGLTLTQEEWELAIGFLTRTRHLCHDERQEFILLSDTLGFSMSVDAINNRHPPVRSPSSRRSAH</sequence>
<dbReference type="Pfam" id="PF04444">
    <property type="entry name" value="Dioxygenase_N"/>
    <property type="match status" value="1"/>
</dbReference>
<protein>
    <recommendedName>
        <fullName evidence="1">Catechol dioxygenase N-terminal domain-containing protein</fullName>
    </recommendedName>
</protein>
<evidence type="ECO:0000313" key="3">
    <source>
        <dbReference type="Proteomes" id="UP000518315"/>
    </source>
</evidence>
<dbReference type="InterPro" id="IPR015889">
    <property type="entry name" value="Intradiol_dOase_core"/>
</dbReference>